<feature type="region of interest" description="Disordered" evidence="1">
    <location>
        <begin position="52"/>
        <end position="74"/>
    </location>
</feature>
<feature type="compositionally biased region" description="Basic residues" evidence="1">
    <location>
        <begin position="61"/>
        <end position="74"/>
    </location>
</feature>
<accession>A0A914P658</accession>
<proteinExistence type="predicted"/>
<protein>
    <submittedName>
        <fullName evidence="3">Uncharacterized protein</fullName>
    </submittedName>
</protein>
<reference evidence="3" key="1">
    <citation type="submission" date="2022-11" db="UniProtKB">
        <authorList>
            <consortium name="WormBaseParasite"/>
        </authorList>
    </citation>
    <scope>IDENTIFICATION</scope>
</reference>
<feature type="region of interest" description="Disordered" evidence="1">
    <location>
        <begin position="1"/>
        <end position="38"/>
    </location>
</feature>
<organism evidence="2 3">
    <name type="scientific">Panagrolaimus davidi</name>
    <dbReference type="NCBI Taxonomy" id="227884"/>
    <lineage>
        <taxon>Eukaryota</taxon>
        <taxon>Metazoa</taxon>
        <taxon>Ecdysozoa</taxon>
        <taxon>Nematoda</taxon>
        <taxon>Chromadorea</taxon>
        <taxon>Rhabditida</taxon>
        <taxon>Tylenchina</taxon>
        <taxon>Panagrolaimomorpha</taxon>
        <taxon>Panagrolaimoidea</taxon>
        <taxon>Panagrolaimidae</taxon>
        <taxon>Panagrolaimus</taxon>
    </lineage>
</organism>
<evidence type="ECO:0000313" key="3">
    <source>
        <dbReference type="WBParaSite" id="PDA_v2.g13417.t1"/>
    </source>
</evidence>
<evidence type="ECO:0000313" key="2">
    <source>
        <dbReference type="Proteomes" id="UP000887578"/>
    </source>
</evidence>
<sequence>MVKKEKKKLKKKENSIESTSIVVNNEGENEEIDDAKQEESLFTKHEIKRIPETPAIAAAQKHNKKDKTKKPKNKRMLILFRSAEQMDKVFPEWMHKNFIDEKYVPYVFCLNR</sequence>
<dbReference type="Proteomes" id="UP000887578">
    <property type="component" value="Unplaced"/>
</dbReference>
<dbReference type="WBParaSite" id="PDA_v2.g13417.t1">
    <property type="protein sequence ID" value="PDA_v2.g13417.t1"/>
    <property type="gene ID" value="PDA_v2.g13417"/>
</dbReference>
<feature type="compositionally biased region" description="Basic residues" evidence="1">
    <location>
        <begin position="1"/>
        <end position="11"/>
    </location>
</feature>
<keyword evidence="2" id="KW-1185">Reference proteome</keyword>
<evidence type="ECO:0000256" key="1">
    <source>
        <dbReference type="SAM" id="MobiDB-lite"/>
    </source>
</evidence>
<name>A0A914P658_9BILA</name>
<dbReference type="AlphaFoldDB" id="A0A914P658"/>